<dbReference type="InterPro" id="IPR028366">
    <property type="entry name" value="PhoU"/>
</dbReference>
<gene>
    <name evidence="3" type="ORF">PORUE0001_1371</name>
</gene>
<dbReference type="Proteomes" id="UP000003303">
    <property type="component" value="Unassembled WGS sequence"/>
</dbReference>
<dbReference type="SUPFAM" id="SSF109755">
    <property type="entry name" value="PhoU-like"/>
    <property type="match status" value="1"/>
</dbReference>
<organism evidence="3 4">
    <name type="scientific">Porphyromonas uenonis 60-3</name>
    <dbReference type="NCBI Taxonomy" id="596327"/>
    <lineage>
        <taxon>Bacteria</taxon>
        <taxon>Pseudomonadati</taxon>
        <taxon>Bacteroidota</taxon>
        <taxon>Bacteroidia</taxon>
        <taxon>Bacteroidales</taxon>
        <taxon>Porphyromonadaceae</taxon>
        <taxon>Porphyromonas</taxon>
    </lineage>
</organism>
<dbReference type="InterPro" id="IPR026022">
    <property type="entry name" value="PhoU_dom"/>
</dbReference>
<dbReference type="GO" id="GO:0030643">
    <property type="term" value="P:intracellular phosphate ion homeostasis"/>
    <property type="evidence" value="ECO:0007669"/>
    <property type="project" value="InterPro"/>
</dbReference>
<evidence type="ECO:0000313" key="4">
    <source>
        <dbReference type="Proteomes" id="UP000003303"/>
    </source>
</evidence>
<dbReference type="EMBL" id="ACLR01000214">
    <property type="protein sequence ID" value="EEK16067.1"/>
    <property type="molecule type" value="Genomic_DNA"/>
</dbReference>
<sequence length="245" mass="27522">MSPNMDHHVVLIKEDFNVLNKVIARQVEAIQLLLSGIVEPEAYEHIEMNETIIDSLEVKIRSEVINGIILYAPRASEARRMFALHDMTSYLERIGDLLLNVANFTRAIDMGNGLYLQYADTLREMLAETYRMVTDAVTSFFAGDSELSRSVIGRDTHIDDLHYQINDSLPQALLDTEQSPDVDSIQASLAISSIAYNLERIGDNATNIAEAAIFHSEGKNLLHAKSQKVEIPTEQELENYGQEEV</sequence>
<dbReference type="PANTHER" id="PTHR42930">
    <property type="entry name" value="PHOSPHATE-SPECIFIC TRANSPORT SYSTEM ACCESSORY PROTEIN PHOU"/>
    <property type="match status" value="1"/>
</dbReference>
<proteinExistence type="inferred from homology"/>
<evidence type="ECO:0000256" key="1">
    <source>
        <dbReference type="ARBA" id="ARBA00008107"/>
    </source>
</evidence>
<evidence type="ECO:0000259" key="2">
    <source>
        <dbReference type="Pfam" id="PF01895"/>
    </source>
</evidence>
<dbReference type="AlphaFoldDB" id="C2MDT9"/>
<feature type="domain" description="PhoU" evidence="2">
    <location>
        <begin position="122"/>
        <end position="211"/>
    </location>
</feature>
<dbReference type="GO" id="GO:0045936">
    <property type="term" value="P:negative regulation of phosphate metabolic process"/>
    <property type="evidence" value="ECO:0007669"/>
    <property type="project" value="InterPro"/>
</dbReference>
<dbReference type="OrthoDB" id="9814256at2"/>
<protein>
    <submittedName>
        <fullName evidence="3">PhoU family protein</fullName>
    </submittedName>
</protein>
<name>C2MDT9_9PORP</name>
<comment type="caution">
    <text evidence="3">The sequence shown here is derived from an EMBL/GenBank/DDBJ whole genome shotgun (WGS) entry which is preliminary data.</text>
</comment>
<dbReference type="STRING" id="596327.PORUE0001_1371"/>
<accession>C2MDT9</accession>
<evidence type="ECO:0000313" key="3">
    <source>
        <dbReference type="EMBL" id="EEK16067.1"/>
    </source>
</evidence>
<dbReference type="Pfam" id="PF01895">
    <property type="entry name" value="PhoU"/>
    <property type="match status" value="2"/>
</dbReference>
<dbReference type="InterPro" id="IPR038078">
    <property type="entry name" value="PhoU-like_sf"/>
</dbReference>
<dbReference type="eggNOG" id="COG0704">
    <property type="taxonomic scope" value="Bacteria"/>
</dbReference>
<keyword evidence="4" id="KW-1185">Reference proteome</keyword>
<dbReference type="Gene3D" id="1.20.58.220">
    <property type="entry name" value="Phosphate transport system protein phou homolog 2, domain 2"/>
    <property type="match status" value="2"/>
</dbReference>
<comment type="similarity">
    <text evidence="1">Belongs to the PhoU family.</text>
</comment>
<reference evidence="3 4" key="1">
    <citation type="submission" date="2009-04" db="EMBL/GenBank/DDBJ databases">
        <authorList>
            <person name="Sebastian Y."/>
            <person name="Madupu R."/>
            <person name="Durkin A.S."/>
            <person name="Torralba M."/>
            <person name="Methe B."/>
            <person name="Sutton G.G."/>
            <person name="Strausberg R.L."/>
            <person name="Nelson K.E."/>
        </authorList>
    </citation>
    <scope>NUCLEOTIDE SEQUENCE [LARGE SCALE GENOMIC DNA]</scope>
    <source>
        <strain evidence="3 4">60-3</strain>
    </source>
</reference>
<dbReference type="PANTHER" id="PTHR42930:SF3">
    <property type="entry name" value="PHOSPHATE-SPECIFIC TRANSPORT SYSTEM ACCESSORY PROTEIN PHOU"/>
    <property type="match status" value="1"/>
</dbReference>
<dbReference type="RefSeq" id="WP_007365985.1">
    <property type="nucleotide sequence ID" value="NZ_ACLR01000214.1"/>
</dbReference>
<feature type="domain" description="PhoU" evidence="2">
    <location>
        <begin position="29"/>
        <end position="104"/>
    </location>
</feature>